<dbReference type="RefSeq" id="WP_013234646.1">
    <property type="nucleotide sequence ID" value="NC_014323.1"/>
</dbReference>
<dbReference type="InterPro" id="IPR003607">
    <property type="entry name" value="HD/PDEase_dom"/>
</dbReference>
<dbReference type="GeneID" id="29393584"/>
<dbReference type="KEGG" id="hse:Hsero_2672"/>
<sequence>MLKFITPKQLRIGMYIQSFSGAWRRPPAWRKPFLLEKDKDLLALQASPIREIVIDIAKGADVQTDEAEQGNGVESSLGKNAEIEVAQALPEAGKRTDIQAERERAARIISSSEKTVLTMFSQARMGKTIDVKEASDLVREINASVSRNADAMISLVRLKTADNYTYMHSVAVCAMMISLADQLGLSAQERQQAGMAGLLHDIGKMTVPPSILNKPSKLTEEEFVSVQSHPLAGHRLLQELPGIGDAPLDVSLHHHEKMDGTGYPYKLSGRDISMTARMGAICDVYDAITSDRPYKSGWDPSRSIQHMAQSKGHFDFDVLQAFVKAVGIYPVGSCVLMQTGHLAMVLEQRPDSLLAPLVRIFYSTNKKIAVTPTLIDLRRSANKIVGAVDPEKWGVTRLVEQQDLNY</sequence>
<evidence type="ECO:0000313" key="2">
    <source>
        <dbReference type="EMBL" id="ADJ64168.1"/>
    </source>
</evidence>
<protein>
    <submittedName>
        <fullName evidence="2">HD-GYP domain containing protein</fullName>
    </submittedName>
</protein>
<dbReference type="InterPro" id="IPR021812">
    <property type="entry name" value="DUF3391"/>
</dbReference>
<evidence type="ECO:0000259" key="1">
    <source>
        <dbReference type="PROSITE" id="PS51832"/>
    </source>
</evidence>
<dbReference type="OrthoDB" id="9764808at2"/>
<name>D8IXR6_HERSS</name>
<dbReference type="SMART" id="SM00471">
    <property type="entry name" value="HDc"/>
    <property type="match status" value="1"/>
</dbReference>
<accession>D8IXR6</accession>
<dbReference type="AlphaFoldDB" id="D8IXR6"/>
<dbReference type="eggNOG" id="COG2206">
    <property type="taxonomic scope" value="Bacteria"/>
</dbReference>
<proteinExistence type="predicted"/>
<feature type="domain" description="HD-GYP" evidence="1">
    <location>
        <begin position="143"/>
        <end position="338"/>
    </location>
</feature>
<dbReference type="Proteomes" id="UP000000329">
    <property type="component" value="Chromosome"/>
</dbReference>
<dbReference type="GO" id="GO:0008081">
    <property type="term" value="F:phosphoric diester hydrolase activity"/>
    <property type="evidence" value="ECO:0007669"/>
    <property type="project" value="UniProtKB-ARBA"/>
</dbReference>
<dbReference type="CDD" id="cd00077">
    <property type="entry name" value="HDc"/>
    <property type="match status" value="1"/>
</dbReference>
<dbReference type="PANTHER" id="PTHR43155:SF2">
    <property type="entry name" value="CYCLIC DI-GMP PHOSPHODIESTERASE PA4108"/>
    <property type="match status" value="1"/>
</dbReference>
<keyword evidence="3" id="KW-1185">Reference proteome</keyword>
<organism evidence="2 3">
    <name type="scientific">Herbaspirillum seropedicae (strain SmR1)</name>
    <dbReference type="NCBI Taxonomy" id="757424"/>
    <lineage>
        <taxon>Bacteria</taxon>
        <taxon>Pseudomonadati</taxon>
        <taxon>Pseudomonadota</taxon>
        <taxon>Betaproteobacteria</taxon>
        <taxon>Burkholderiales</taxon>
        <taxon>Oxalobacteraceae</taxon>
        <taxon>Herbaspirillum</taxon>
    </lineage>
</organism>
<dbReference type="STRING" id="757424.Hsero_2672"/>
<reference evidence="2 3" key="1">
    <citation type="submission" date="2010-04" db="EMBL/GenBank/DDBJ databases">
        <title>The genome of Herbaspirillum seropedicae SmR1, an endophytic, nitrogen-fixing, plant-growth promoting beta-Proteobacteria.</title>
        <authorList>
            <person name="Pedrosa F.O."/>
            <person name="Monteiro R.A."/>
            <person name="Wassem R."/>
            <person name="Cruz L.M."/>
            <person name="Ayub R.A."/>
            <person name="Colauto N.B."/>
            <person name="Fernandez M.A."/>
            <person name="Fungaro M.H.P."/>
            <person name="Grisard E.C."/>
            <person name="Hungria M."/>
            <person name="Madeira H.M.F."/>
            <person name="Nodari R.O."/>
            <person name="Osaku C.A."/>
            <person name="Petzl-Erler M.L."/>
            <person name="Terenzi H."/>
            <person name="Vieira L.G.E."/>
            <person name="Almeida M.I.M."/>
            <person name="Alves L.R."/>
            <person name="Arantes O.M.N."/>
            <person name="Balsanelli E."/>
            <person name="Barcellos F.G."/>
            <person name="Baura V.A."/>
            <person name="Binde D.R."/>
            <person name="Campo R.J."/>
            <person name="Chubatsu L.S."/>
            <person name="Chueire L.M.O."/>
            <person name="Ciferri R.R."/>
            <person name="Correa L.C."/>
            <person name="da Conceicao Silva J.L."/>
            <person name="Dabul A.N.G."/>
            <person name="Dambros B.P."/>
            <person name="Faoro H."/>
            <person name="Favetti A."/>
            <person name="Friedermann G."/>
            <person name="Furlaneto M.C."/>
            <person name="Gasques L.S."/>
            <person name="Gimenes C.C.T."/>
            <person name="Gioppo N.M.R."/>
            <person name="Glienke-Blanco C."/>
            <person name="Godoy L.P."/>
            <person name="Guerra M.P."/>
            <person name="Karp S."/>
            <person name="Kava-Cordeiro V."/>
            <person name="Margarido V.P."/>
            <person name="Mathioni S.M."/>
            <person name="Menck-Soares M.A."/>
            <person name="Murace N.K."/>
            <person name="Nicolas M.F."/>
            <person name="Oliveira C.E.C."/>
            <person name="Pagnan N.A.B."/>
            <person name="Pamphile J.A."/>
            <person name="Patussi E.V."/>
            <person name="Pereira L.F.P."/>
            <person name="Pereira-Ferrari L."/>
            <person name="Pinto F.G.S."/>
            <person name="Precoma C."/>
            <person name="Prioli A.J."/>
            <person name="Prioli S.M.A.P."/>
            <person name="Raittz R.T."/>
            <person name="Ramos H.J.O."/>
            <person name="Ribeiro E.M.S.F."/>
            <person name="Rigo L.U."/>
            <person name="Rocha C.L.M.S.C."/>
            <person name="Rocha S.N."/>
            <person name="Santos K."/>
            <person name="Satori D."/>
            <person name="Silva A.G."/>
            <person name="Simao R.C.G."/>
            <person name="Soares M.A.M."/>
            <person name="Souza E.M."/>
            <person name="Steffens M.B.R."/>
            <person name="Steindel M."/>
            <person name="Tadra-Sfeir M.Z."/>
            <person name="Takahashi E.K."/>
            <person name="Torres R.A."/>
            <person name="Valle J.S."/>
            <person name="Vernal J.I."/>
            <person name="Vilas-Boas L.A."/>
            <person name="Watanabe M.A.E."/>
            <person name="Weiss V.A."/>
            <person name="Yates M.A."/>
            <person name="Souza E.M."/>
        </authorList>
    </citation>
    <scope>NUCLEOTIDE SEQUENCE [LARGE SCALE GENOMIC DNA]</scope>
    <source>
        <strain evidence="2 3">SmR1</strain>
    </source>
</reference>
<dbReference type="SUPFAM" id="SSF109604">
    <property type="entry name" value="HD-domain/PDEase-like"/>
    <property type="match status" value="1"/>
</dbReference>
<dbReference type="InterPro" id="IPR037522">
    <property type="entry name" value="HD_GYP_dom"/>
</dbReference>
<dbReference type="PANTHER" id="PTHR43155">
    <property type="entry name" value="CYCLIC DI-GMP PHOSPHODIESTERASE PA4108-RELATED"/>
    <property type="match status" value="1"/>
</dbReference>
<evidence type="ECO:0000313" key="3">
    <source>
        <dbReference type="Proteomes" id="UP000000329"/>
    </source>
</evidence>
<dbReference type="EMBL" id="CP002039">
    <property type="protein sequence ID" value="ADJ64168.1"/>
    <property type="molecule type" value="Genomic_DNA"/>
</dbReference>
<gene>
    <name evidence="2" type="ordered locus">Hsero_2672</name>
</gene>
<dbReference type="Pfam" id="PF11871">
    <property type="entry name" value="DUF3391"/>
    <property type="match status" value="1"/>
</dbReference>
<dbReference type="HOGENOM" id="CLU_000445_92_1_4"/>
<dbReference type="Gene3D" id="1.10.3210.10">
    <property type="entry name" value="Hypothetical protein af1432"/>
    <property type="match status" value="1"/>
</dbReference>
<dbReference type="PROSITE" id="PS51832">
    <property type="entry name" value="HD_GYP"/>
    <property type="match status" value="1"/>
</dbReference>
<dbReference type="Pfam" id="PF13487">
    <property type="entry name" value="HD_5"/>
    <property type="match status" value="1"/>
</dbReference>